<dbReference type="GO" id="GO:0016872">
    <property type="term" value="F:intramolecular lyase activity"/>
    <property type="evidence" value="ECO:0007669"/>
    <property type="project" value="InterPro"/>
</dbReference>
<dbReference type="Gene3D" id="1.10.890.20">
    <property type="match status" value="1"/>
</dbReference>
<reference evidence="3" key="1">
    <citation type="submission" date="2020-01" db="EMBL/GenBank/DDBJ databases">
        <authorList>
            <person name="Mishra B."/>
        </authorList>
    </citation>
    <scope>NUCLEOTIDE SEQUENCE [LARGE SCALE GENOMIC DNA]</scope>
</reference>
<dbReference type="OrthoDB" id="18193at2759"/>
<dbReference type="InterPro" id="IPR036298">
    <property type="entry name" value="Chalcone_isomerase_sf"/>
</dbReference>
<dbReference type="InterPro" id="IPR016087">
    <property type="entry name" value="Chalcone_isomerase"/>
</dbReference>
<dbReference type="PANTHER" id="PTHR47284">
    <property type="entry name" value="FATTY-ACID-BINDING PROTEIN 2"/>
    <property type="match status" value="1"/>
</dbReference>
<comment type="similarity">
    <text evidence="1">Belongs to the chalcone isomerase family.</text>
</comment>
<dbReference type="GO" id="GO:0005504">
    <property type="term" value="F:fatty acid binding"/>
    <property type="evidence" value="ECO:0007669"/>
    <property type="project" value="TreeGrafter"/>
</dbReference>
<name>A0A6D2HW67_9BRAS</name>
<dbReference type="AlphaFoldDB" id="A0A6D2HW67"/>
<organism evidence="3 4">
    <name type="scientific">Microthlaspi erraticum</name>
    <dbReference type="NCBI Taxonomy" id="1685480"/>
    <lineage>
        <taxon>Eukaryota</taxon>
        <taxon>Viridiplantae</taxon>
        <taxon>Streptophyta</taxon>
        <taxon>Embryophyta</taxon>
        <taxon>Tracheophyta</taxon>
        <taxon>Spermatophyta</taxon>
        <taxon>Magnoliopsida</taxon>
        <taxon>eudicotyledons</taxon>
        <taxon>Gunneridae</taxon>
        <taxon>Pentapetalae</taxon>
        <taxon>rosids</taxon>
        <taxon>malvids</taxon>
        <taxon>Brassicales</taxon>
        <taxon>Brassicaceae</taxon>
        <taxon>Coluteocarpeae</taxon>
        <taxon>Microthlaspi</taxon>
    </lineage>
</organism>
<dbReference type="SUPFAM" id="SSF54626">
    <property type="entry name" value="Chalcone isomerase"/>
    <property type="match status" value="1"/>
</dbReference>
<protein>
    <recommendedName>
        <fullName evidence="2">Chalcone isomerase domain-containing protein</fullName>
    </recommendedName>
</protein>
<dbReference type="InterPro" id="IPR016089">
    <property type="entry name" value="Chalcone_isomerase_bundle_sf"/>
</dbReference>
<dbReference type="GO" id="GO:0009570">
    <property type="term" value="C:chloroplast stroma"/>
    <property type="evidence" value="ECO:0007669"/>
    <property type="project" value="TreeGrafter"/>
</dbReference>
<gene>
    <name evidence="3" type="ORF">MERR_LOCUS6879</name>
</gene>
<keyword evidence="4" id="KW-1185">Reference proteome</keyword>
<comment type="caution">
    <text evidence="3">The sequence shown here is derived from an EMBL/GenBank/DDBJ whole genome shotgun (WGS) entry which is preliminary data.</text>
</comment>
<accession>A0A6D2HW67</accession>
<dbReference type="InterPro" id="IPR016088">
    <property type="entry name" value="Chalcone_isomerase_3-sand"/>
</dbReference>
<evidence type="ECO:0000313" key="4">
    <source>
        <dbReference type="Proteomes" id="UP000467841"/>
    </source>
</evidence>
<sequence length="399" mass="44487">MSNMDSNSGNVSHILPPKRGFLQHELFSQLHIPGSFAFEAFSCISKFTGALLCWFGNNNKNLQKREIFKYQWSLSCCDDSSKKHVKSSYPNFSLFHFHYGTKDLIPGFFGNISKSTVQHFVNEAERLHSCSVLSLAVSLIPSLHTMTANGLALPLASNDVQAPQNIEHKTCQVGSEEHSGLSLHKLDWTRQTVEPRTGIEFPMLLKKNSPGFTSEVLVATGSRTMQIIRIKSLKVYAFGFYVHPSSVCQKLGPKYASVPASKLDKCDDLYKDLLREDIVMSVRLVVSYNGLKINTVKDVFEKSLRARLVKANPKTNFNCLNDFGSFFTQDIPIPAGTIIDFRRTADGQLITEIGGNVIGAVQSKDLCRAFFDMYIGDVPVSEQTKEEIGRNVAGIIKRC</sequence>
<evidence type="ECO:0000259" key="2">
    <source>
        <dbReference type="Pfam" id="PF16035"/>
    </source>
</evidence>
<evidence type="ECO:0000256" key="1">
    <source>
        <dbReference type="ARBA" id="ARBA00007166"/>
    </source>
</evidence>
<dbReference type="PANTHER" id="PTHR47284:SF3">
    <property type="entry name" value="FATTY-ACID-BINDING PROTEIN 2"/>
    <property type="match status" value="1"/>
</dbReference>
<evidence type="ECO:0000313" key="3">
    <source>
        <dbReference type="EMBL" id="CAA7019644.1"/>
    </source>
</evidence>
<dbReference type="Proteomes" id="UP000467841">
    <property type="component" value="Unassembled WGS sequence"/>
</dbReference>
<dbReference type="Pfam" id="PF16035">
    <property type="entry name" value="Chalcone_2"/>
    <property type="match status" value="1"/>
</dbReference>
<dbReference type="Gene3D" id="3.50.70.10">
    <property type="match status" value="1"/>
</dbReference>
<dbReference type="EMBL" id="CACVBM020000466">
    <property type="protein sequence ID" value="CAA7019644.1"/>
    <property type="molecule type" value="Genomic_DNA"/>
</dbReference>
<feature type="domain" description="Chalcone isomerase" evidence="2">
    <location>
        <begin position="216"/>
        <end position="388"/>
    </location>
</feature>
<proteinExistence type="inferred from homology"/>